<feature type="compositionally biased region" description="Low complexity" evidence="1">
    <location>
        <begin position="466"/>
        <end position="480"/>
    </location>
</feature>
<evidence type="ECO:0000256" key="1">
    <source>
        <dbReference type="SAM" id="MobiDB-lite"/>
    </source>
</evidence>
<dbReference type="InterPro" id="IPR036047">
    <property type="entry name" value="F-box-like_dom_sf"/>
</dbReference>
<feature type="compositionally biased region" description="Polar residues" evidence="1">
    <location>
        <begin position="18"/>
        <end position="30"/>
    </location>
</feature>
<feature type="region of interest" description="Disordered" evidence="1">
    <location>
        <begin position="433"/>
        <end position="480"/>
    </location>
</feature>
<evidence type="ECO:0000259" key="2">
    <source>
        <dbReference type="PROSITE" id="PS50181"/>
    </source>
</evidence>
<keyword evidence="4" id="KW-1185">Reference proteome</keyword>
<dbReference type="SUPFAM" id="SSF81383">
    <property type="entry name" value="F-box domain"/>
    <property type="match status" value="1"/>
</dbReference>
<organism evidence="3 4">
    <name type="scientific">Terfezia boudieri ATCC MYA-4762</name>
    <dbReference type="NCBI Taxonomy" id="1051890"/>
    <lineage>
        <taxon>Eukaryota</taxon>
        <taxon>Fungi</taxon>
        <taxon>Dikarya</taxon>
        <taxon>Ascomycota</taxon>
        <taxon>Pezizomycotina</taxon>
        <taxon>Pezizomycetes</taxon>
        <taxon>Pezizales</taxon>
        <taxon>Pezizaceae</taxon>
        <taxon>Terfezia</taxon>
    </lineage>
</organism>
<sequence length="652" mass="71236">MCRRRGHLYSRTAHTRPSPVSQCTQTSETTEPPDPTKSRYEVFCALCGLGLIYRVRFANSALLGLPNPKPLEGRVRRVEGRMSQCWSRNAIGIELDPTTRTISETTQVSVPYVPHLNECSQTVYGHHIESIIAGRCIFASKPTRSVPIPPGFAPSFNWDTGTASPVAGPSRAGTTDTANPPPTQSAEKVTYLIHGRCYEILRFSWARENIPWGLRGEDLPVGLQDIVSQSRSGYGVESTHHLDVLAASPEGLLGTRPLAAVADITSSTDTYTTTRAPNTSLNKNHLLPALFTALHSLGRKPGKNYWSQKDCEFDSEADFPGLAESMNSNGCNSRHVSDPDAARNTALDTTPQLGIVCSRDMWPHLNPHNVQDEFCPGIDYTGAALVAVADPIKEVPGIRELLKLTSPAIFSGSQQISIFPSPPTVDGTIFTSTTTFSLPSTDNEPPLNPSPSAFIWSPPQSPPRPTTRITPRGPSTTTDPFTLLPPELLLQILSYLSLPHISSLRLSSRYLASFIHPTSELPKSYFRDAFGPGGEFEFLLGLSVSIPSLVGEAQDFMVMPERGGGGVDWKALYRRVQYLLEVNPEAATGKIENGSYVGTEWVEQQLGRVVVPRSPGLANRRRIWGIAVKVAKETRRLMEKWAGGGGEDKRCI</sequence>
<protein>
    <recommendedName>
        <fullName evidence="2">F-box domain-containing protein</fullName>
    </recommendedName>
</protein>
<feature type="region of interest" description="Disordered" evidence="1">
    <location>
        <begin position="163"/>
        <end position="184"/>
    </location>
</feature>
<reference evidence="3 4" key="1">
    <citation type="journal article" date="2018" name="Nat. Ecol. Evol.">
        <title>Pezizomycetes genomes reveal the molecular basis of ectomycorrhizal truffle lifestyle.</title>
        <authorList>
            <person name="Murat C."/>
            <person name="Payen T."/>
            <person name="Noel B."/>
            <person name="Kuo A."/>
            <person name="Morin E."/>
            <person name="Chen J."/>
            <person name="Kohler A."/>
            <person name="Krizsan K."/>
            <person name="Balestrini R."/>
            <person name="Da Silva C."/>
            <person name="Montanini B."/>
            <person name="Hainaut M."/>
            <person name="Levati E."/>
            <person name="Barry K.W."/>
            <person name="Belfiori B."/>
            <person name="Cichocki N."/>
            <person name="Clum A."/>
            <person name="Dockter R.B."/>
            <person name="Fauchery L."/>
            <person name="Guy J."/>
            <person name="Iotti M."/>
            <person name="Le Tacon F."/>
            <person name="Lindquist E.A."/>
            <person name="Lipzen A."/>
            <person name="Malagnac F."/>
            <person name="Mello A."/>
            <person name="Molinier V."/>
            <person name="Miyauchi S."/>
            <person name="Poulain J."/>
            <person name="Riccioni C."/>
            <person name="Rubini A."/>
            <person name="Sitrit Y."/>
            <person name="Splivallo R."/>
            <person name="Traeger S."/>
            <person name="Wang M."/>
            <person name="Zifcakova L."/>
            <person name="Wipf D."/>
            <person name="Zambonelli A."/>
            <person name="Paolocci F."/>
            <person name="Nowrousian M."/>
            <person name="Ottonello S."/>
            <person name="Baldrian P."/>
            <person name="Spatafora J.W."/>
            <person name="Henrissat B."/>
            <person name="Nagy L.G."/>
            <person name="Aury J.M."/>
            <person name="Wincker P."/>
            <person name="Grigoriev I.V."/>
            <person name="Bonfante P."/>
            <person name="Martin F.M."/>
        </authorList>
    </citation>
    <scope>NUCLEOTIDE SEQUENCE [LARGE SCALE GENOMIC DNA]</scope>
    <source>
        <strain evidence="3 4">ATCC MYA-4762</strain>
    </source>
</reference>
<dbReference type="PROSITE" id="PS50181">
    <property type="entry name" value="FBOX"/>
    <property type="match status" value="1"/>
</dbReference>
<feature type="domain" description="F-box" evidence="2">
    <location>
        <begin position="478"/>
        <end position="529"/>
    </location>
</feature>
<evidence type="ECO:0000313" key="3">
    <source>
        <dbReference type="EMBL" id="RPB21372.1"/>
    </source>
</evidence>
<dbReference type="CDD" id="cd09917">
    <property type="entry name" value="F-box_SF"/>
    <property type="match status" value="1"/>
</dbReference>
<dbReference type="AlphaFoldDB" id="A0A3N4LIV7"/>
<evidence type="ECO:0000313" key="4">
    <source>
        <dbReference type="Proteomes" id="UP000267821"/>
    </source>
</evidence>
<dbReference type="Gene3D" id="1.20.1280.50">
    <property type="match status" value="1"/>
</dbReference>
<gene>
    <name evidence="3" type="ORF">L211DRAFT_870068</name>
</gene>
<dbReference type="InParanoid" id="A0A3N4LIV7"/>
<dbReference type="Proteomes" id="UP000267821">
    <property type="component" value="Unassembled WGS sequence"/>
</dbReference>
<accession>A0A3N4LIV7</accession>
<dbReference type="Pfam" id="PF12937">
    <property type="entry name" value="F-box-like"/>
    <property type="match status" value="1"/>
</dbReference>
<dbReference type="OrthoDB" id="5391798at2759"/>
<feature type="region of interest" description="Disordered" evidence="1">
    <location>
        <begin position="1"/>
        <end position="35"/>
    </location>
</feature>
<dbReference type="InterPro" id="IPR001810">
    <property type="entry name" value="F-box_dom"/>
</dbReference>
<name>A0A3N4LIV7_9PEZI</name>
<dbReference type="EMBL" id="ML121560">
    <property type="protein sequence ID" value="RPB21372.1"/>
    <property type="molecule type" value="Genomic_DNA"/>
</dbReference>
<proteinExistence type="predicted"/>